<feature type="binding site" evidence="3">
    <location>
        <position position="339"/>
    </location>
    <ligand>
        <name>Zn(2+)</name>
        <dbReference type="ChEBI" id="CHEBI:29105"/>
    </ligand>
</feature>
<dbReference type="Pfam" id="PF03193">
    <property type="entry name" value="RsgA_GTPase"/>
    <property type="match status" value="1"/>
</dbReference>
<evidence type="ECO:0000313" key="10">
    <source>
        <dbReference type="Proteomes" id="UP000255279"/>
    </source>
</evidence>
<dbReference type="PROSITE" id="PS51721">
    <property type="entry name" value="G_CP"/>
    <property type="match status" value="1"/>
</dbReference>
<keyword evidence="3 8" id="KW-0378">Hydrolase</keyword>
<dbReference type="Gene3D" id="3.40.50.300">
    <property type="entry name" value="P-loop containing nucleotide triphosphate hydrolases"/>
    <property type="match status" value="1"/>
</dbReference>
<protein>
    <recommendedName>
        <fullName evidence="3">Small ribosomal subunit biogenesis GTPase RsgA</fullName>
        <ecNumber evidence="3">3.6.1.-</ecNumber>
    </recommendedName>
</protein>
<dbReference type="RefSeq" id="WP_078277592.1">
    <property type="nucleotide sequence ID" value="NZ_CAACXO010000074.1"/>
</dbReference>
<feature type="binding site" evidence="3">
    <location>
        <begin position="190"/>
        <end position="193"/>
    </location>
    <ligand>
        <name>GTP</name>
        <dbReference type="ChEBI" id="CHEBI:37565"/>
    </ligand>
</feature>
<dbReference type="CDD" id="cd01854">
    <property type="entry name" value="YjeQ_EngC"/>
    <property type="match status" value="1"/>
</dbReference>
<dbReference type="GO" id="GO:0046872">
    <property type="term" value="F:metal ion binding"/>
    <property type="evidence" value="ECO:0007669"/>
    <property type="project" value="UniProtKB-KW"/>
</dbReference>
<keyword evidence="2 3" id="KW-0342">GTP-binding</keyword>
<dbReference type="PANTHER" id="PTHR32120">
    <property type="entry name" value="SMALL RIBOSOMAL SUBUNIT BIOGENESIS GTPASE RSGA"/>
    <property type="match status" value="1"/>
</dbReference>
<dbReference type="GO" id="GO:0005525">
    <property type="term" value="F:GTP binding"/>
    <property type="evidence" value="ECO:0007669"/>
    <property type="project" value="UniProtKB-UniRule"/>
</dbReference>
<reference evidence="8 10" key="2">
    <citation type="submission" date="2018-06" db="EMBL/GenBank/DDBJ databases">
        <authorList>
            <consortium name="Pathogen Informatics"/>
            <person name="Doyle S."/>
        </authorList>
    </citation>
    <scope>NUCLEOTIDE SEQUENCE [LARGE SCALE GENOMIC DNA]</scope>
    <source>
        <strain evidence="8 10">NCTC10293</strain>
    </source>
</reference>
<keyword evidence="3" id="KW-0699">rRNA-binding</keyword>
<sequence>MSFIRRRKLTKNQTRQIHKNQDQIIDDGSLATGVVVSHFGKQLAVQITALPTKTNDAPSQSTHAKSVKDDESGENSENAANEQGEPIQKPLAIGDVWRCHARTNLPMLAAGDVVQFSVDMVAGTGLIEVLKPRRTLITRPDRYHKVKPVAANADVLVIVFAPLPKPAVNLIDRYLLVARTFDVKPLLVLNKADLLAEHQDVVQIFQEYQELGEKYGFEILATSGVSGQGVDELQARIDGKLAIFAGQSGVGKSSLINRLLPHAEQATNEISVGSQLGQHTTTTSRLLAYDDGNLEAGGIIDTPGIREYGVWHLPADEVLAGFDELNALAGECQFRDCSHAPNAKGCALWQAAQAGQVLPRRIESLLELMAEAGTQDKAVK</sequence>
<comment type="function">
    <text evidence="3">One of several proteins that assist in the late maturation steps of the functional core of the 30S ribosomal subunit. Helps release RbfA from mature subunits. May play a role in the assembly of ribosomal proteins into the subunit. Circularly permuted GTPase that catalyzes slow GTP hydrolysis, GTPase activity is stimulated by the 30S ribosomal subunit.</text>
</comment>
<gene>
    <name evidence="3 8" type="primary">rsgA</name>
    <name evidence="7" type="ORF">B0181_11335</name>
    <name evidence="8" type="ORF">NCTC10293_00340</name>
</gene>
<dbReference type="InterPro" id="IPR004881">
    <property type="entry name" value="Ribosome_biogen_GTPase_RsgA"/>
</dbReference>
<feature type="compositionally biased region" description="Polar residues" evidence="4">
    <location>
        <begin position="53"/>
        <end position="64"/>
    </location>
</feature>
<reference evidence="7 9" key="1">
    <citation type="submission" date="2017-02" db="EMBL/GenBank/DDBJ databases">
        <title>Draft genome sequence of Moraxella caviae CCUG 355 type strain.</title>
        <authorList>
            <person name="Engstrom-Jakobsson H."/>
            <person name="Salva-Serra F."/>
            <person name="Thorell K."/>
            <person name="Gonzales-Siles L."/>
            <person name="Karlsson R."/>
            <person name="Boulund F."/>
            <person name="Engstrand L."/>
            <person name="Moore E."/>
        </authorList>
    </citation>
    <scope>NUCLEOTIDE SEQUENCE [LARGE SCALE GENOMIC DNA]</scope>
    <source>
        <strain evidence="7 9">CCUG 355</strain>
    </source>
</reference>
<dbReference type="Proteomes" id="UP000255279">
    <property type="component" value="Unassembled WGS sequence"/>
</dbReference>
<accession>A0A1S9ZU93</accession>
<comment type="similarity">
    <text evidence="3">Belongs to the TRAFAC class YlqF/YawG GTPase family. RsgA subfamily.</text>
</comment>
<keyword evidence="3" id="KW-0694">RNA-binding</keyword>
<dbReference type="InterPro" id="IPR010914">
    <property type="entry name" value="RsgA_GTPase_dom"/>
</dbReference>
<keyword evidence="1 3" id="KW-0547">Nucleotide-binding</keyword>
<dbReference type="InterPro" id="IPR027417">
    <property type="entry name" value="P-loop_NTPase"/>
</dbReference>
<keyword evidence="3" id="KW-0862">Zinc</keyword>
<evidence type="ECO:0000313" key="7">
    <source>
        <dbReference type="EMBL" id="OOR87010.1"/>
    </source>
</evidence>
<keyword evidence="3" id="KW-0690">Ribosome biogenesis</keyword>
<dbReference type="AlphaFoldDB" id="A0A1S9ZU93"/>
<dbReference type="EMBL" id="UGQE01000001">
    <property type="protein sequence ID" value="STZ10018.1"/>
    <property type="molecule type" value="Genomic_DNA"/>
</dbReference>
<dbReference type="Proteomes" id="UP000190435">
    <property type="component" value="Unassembled WGS sequence"/>
</dbReference>
<dbReference type="OrthoDB" id="9809485at2"/>
<dbReference type="STRING" id="34060.B0181_11335"/>
<evidence type="ECO:0000259" key="5">
    <source>
        <dbReference type="PROSITE" id="PS50936"/>
    </source>
</evidence>
<dbReference type="Gene3D" id="1.10.40.50">
    <property type="entry name" value="Probable gtpase engc, domain 3"/>
    <property type="match status" value="1"/>
</dbReference>
<dbReference type="GO" id="GO:0042274">
    <property type="term" value="P:ribosomal small subunit biogenesis"/>
    <property type="evidence" value="ECO:0007669"/>
    <property type="project" value="UniProtKB-UniRule"/>
</dbReference>
<dbReference type="InterPro" id="IPR012340">
    <property type="entry name" value="NA-bd_OB-fold"/>
</dbReference>
<dbReference type="SUPFAM" id="SSF52540">
    <property type="entry name" value="P-loop containing nucleoside triphosphate hydrolases"/>
    <property type="match status" value="1"/>
</dbReference>
<evidence type="ECO:0000256" key="4">
    <source>
        <dbReference type="SAM" id="MobiDB-lite"/>
    </source>
</evidence>
<comment type="cofactor">
    <cofactor evidence="3">
        <name>Zn(2+)</name>
        <dbReference type="ChEBI" id="CHEBI:29105"/>
    </cofactor>
    <text evidence="3">Binds 1 zinc ion per subunit.</text>
</comment>
<feature type="compositionally biased region" description="Low complexity" evidence="4">
    <location>
        <begin position="75"/>
        <end position="85"/>
    </location>
</feature>
<feature type="binding site" evidence="3">
    <location>
        <begin position="246"/>
        <end position="254"/>
    </location>
    <ligand>
        <name>GTP</name>
        <dbReference type="ChEBI" id="CHEBI:37565"/>
    </ligand>
</feature>
<organism evidence="7 9">
    <name type="scientific">Moraxella caviae</name>
    <dbReference type="NCBI Taxonomy" id="34060"/>
    <lineage>
        <taxon>Bacteria</taxon>
        <taxon>Pseudomonadati</taxon>
        <taxon>Pseudomonadota</taxon>
        <taxon>Gammaproteobacteria</taxon>
        <taxon>Moraxellales</taxon>
        <taxon>Moraxellaceae</taxon>
        <taxon>Moraxella</taxon>
    </lineage>
</organism>
<comment type="subcellular location">
    <subcellularLocation>
        <location evidence="3">Cytoplasm</location>
    </subcellularLocation>
</comment>
<evidence type="ECO:0000259" key="6">
    <source>
        <dbReference type="PROSITE" id="PS51721"/>
    </source>
</evidence>
<dbReference type="PROSITE" id="PS50936">
    <property type="entry name" value="ENGC_GTPASE"/>
    <property type="match status" value="1"/>
</dbReference>
<dbReference type="GO" id="GO:0005737">
    <property type="term" value="C:cytoplasm"/>
    <property type="evidence" value="ECO:0007669"/>
    <property type="project" value="UniProtKB-SubCell"/>
</dbReference>
<dbReference type="HAMAP" id="MF_01820">
    <property type="entry name" value="GTPase_RsgA"/>
    <property type="match status" value="1"/>
</dbReference>
<keyword evidence="9" id="KW-1185">Reference proteome</keyword>
<keyword evidence="3" id="KW-0479">Metal-binding</keyword>
<dbReference type="EC" id="3.6.1.-" evidence="3"/>
<feature type="region of interest" description="Disordered" evidence="4">
    <location>
        <begin position="53"/>
        <end position="85"/>
    </location>
</feature>
<feature type="binding site" evidence="3">
    <location>
        <position position="332"/>
    </location>
    <ligand>
        <name>Zn(2+)</name>
        <dbReference type="ChEBI" id="CHEBI:29105"/>
    </ligand>
</feature>
<evidence type="ECO:0000256" key="1">
    <source>
        <dbReference type="ARBA" id="ARBA00022741"/>
    </source>
</evidence>
<dbReference type="Gene3D" id="2.40.50.140">
    <property type="entry name" value="Nucleic acid-binding proteins"/>
    <property type="match status" value="1"/>
</dbReference>
<dbReference type="NCBIfam" id="TIGR00157">
    <property type="entry name" value="ribosome small subunit-dependent GTPase A"/>
    <property type="match status" value="1"/>
</dbReference>
<evidence type="ECO:0000313" key="9">
    <source>
        <dbReference type="Proteomes" id="UP000190435"/>
    </source>
</evidence>
<evidence type="ECO:0000256" key="3">
    <source>
        <dbReference type="HAMAP-Rule" id="MF_01820"/>
    </source>
</evidence>
<feature type="binding site" evidence="3">
    <location>
        <position position="346"/>
    </location>
    <ligand>
        <name>Zn(2+)</name>
        <dbReference type="ChEBI" id="CHEBI:29105"/>
    </ligand>
</feature>
<name>A0A1S9ZU93_9GAMM</name>
<proteinExistence type="inferred from homology"/>
<keyword evidence="3" id="KW-0963">Cytoplasm</keyword>
<evidence type="ECO:0000313" key="8">
    <source>
        <dbReference type="EMBL" id="STZ10018.1"/>
    </source>
</evidence>
<dbReference type="InterPro" id="IPR030378">
    <property type="entry name" value="G_CP_dom"/>
</dbReference>
<feature type="domain" description="EngC GTPase" evidence="5">
    <location>
        <begin position="151"/>
        <end position="306"/>
    </location>
</feature>
<dbReference type="PANTHER" id="PTHR32120:SF11">
    <property type="entry name" value="SMALL RIBOSOMAL SUBUNIT BIOGENESIS GTPASE RSGA 1, MITOCHONDRIAL-RELATED"/>
    <property type="match status" value="1"/>
</dbReference>
<feature type="binding site" evidence="3">
    <location>
        <position position="337"/>
    </location>
    <ligand>
        <name>Zn(2+)</name>
        <dbReference type="ChEBI" id="CHEBI:29105"/>
    </ligand>
</feature>
<dbReference type="GO" id="GO:0019843">
    <property type="term" value="F:rRNA binding"/>
    <property type="evidence" value="ECO:0007669"/>
    <property type="project" value="UniProtKB-KW"/>
</dbReference>
<dbReference type="GO" id="GO:0003924">
    <property type="term" value="F:GTPase activity"/>
    <property type="evidence" value="ECO:0007669"/>
    <property type="project" value="UniProtKB-UniRule"/>
</dbReference>
<dbReference type="EMBL" id="MUXU01000093">
    <property type="protein sequence ID" value="OOR87010.1"/>
    <property type="molecule type" value="Genomic_DNA"/>
</dbReference>
<feature type="domain" description="CP-type G" evidence="6">
    <location>
        <begin position="143"/>
        <end position="308"/>
    </location>
</feature>
<comment type="subunit">
    <text evidence="3">Monomer. Associates with 30S ribosomal subunit, binds 16S rRNA.</text>
</comment>
<evidence type="ECO:0000256" key="2">
    <source>
        <dbReference type="ARBA" id="ARBA00023134"/>
    </source>
</evidence>